<evidence type="ECO:0000259" key="6">
    <source>
        <dbReference type="PROSITE" id="PS50932"/>
    </source>
</evidence>
<dbReference type="PANTHER" id="PTHR30146">
    <property type="entry name" value="LACI-RELATED TRANSCRIPTIONAL REPRESSOR"/>
    <property type="match status" value="1"/>
</dbReference>
<dbReference type="SUPFAM" id="SSF53822">
    <property type="entry name" value="Periplasmic binding protein-like I"/>
    <property type="match status" value="1"/>
</dbReference>
<dbReference type="Proteomes" id="UP000275048">
    <property type="component" value="Unassembled WGS sequence"/>
</dbReference>
<dbReference type="GO" id="GO:0003700">
    <property type="term" value="F:DNA-binding transcription factor activity"/>
    <property type="evidence" value="ECO:0007669"/>
    <property type="project" value="TreeGrafter"/>
</dbReference>
<evidence type="ECO:0000256" key="1">
    <source>
        <dbReference type="ARBA" id="ARBA00022491"/>
    </source>
</evidence>
<gene>
    <name evidence="7" type="ORF">EDM22_03020</name>
</gene>
<comment type="caution">
    <text evidence="7">The sequence shown here is derived from an EMBL/GenBank/DDBJ whole genome shotgun (WGS) entry which is preliminary data.</text>
</comment>
<dbReference type="CDD" id="cd01392">
    <property type="entry name" value="HTH_LacI"/>
    <property type="match status" value="1"/>
</dbReference>
<keyword evidence="1" id="KW-0678">Repressor</keyword>
<feature type="region of interest" description="Disordered" evidence="5">
    <location>
        <begin position="344"/>
        <end position="367"/>
    </location>
</feature>
<evidence type="ECO:0000313" key="7">
    <source>
        <dbReference type="EMBL" id="RNB51926.1"/>
    </source>
</evidence>
<dbReference type="InterPro" id="IPR010982">
    <property type="entry name" value="Lambda_DNA-bd_dom_sf"/>
</dbReference>
<protein>
    <submittedName>
        <fullName evidence="7">LacI family transcriptional regulator</fullName>
    </submittedName>
</protein>
<keyword evidence="8" id="KW-1185">Reference proteome</keyword>
<sequence>MQERSSVYRDTESRFRHRRREGEIVTALRAATIEDVARRAGVSRAAVSKVIRNAYGVSPAMRERVNAAIEALDYRPRVAARAMRGSSFTIGIELPHIGNPFFTKIVAGATAALTGTEYQLIIAPADVDGEEGVRAIGALADRQVDGIIAISPLVAPEWLERLAARVPVVMLGRHDRSVAYDTVTGDDAEGTRLVMEHLLGLGHRRIVHLTRSEEVTRPGSGNPHAIRLERYLAHMHDAGLDDCIRVVRTGLDEESARLDTRALLDAETPTAIFVGNDELALGTLRALNDHGLSPAEVSVVGYDDVDIASYPAISLTTVNQSGEAMGERAVRLLLERIQGRTEPTHFSVEPTLKVRGSTQPVPPEPAP</sequence>
<accession>A0A3M8AL23</accession>
<dbReference type="AlphaFoldDB" id="A0A3M8AL23"/>
<dbReference type="PROSITE" id="PS50932">
    <property type="entry name" value="HTH_LACI_2"/>
    <property type="match status" value="1"/>
</dbReference>
<dbReference type="InterPro" id="IPR046335">
    <property type="entry name" value="LacI/GalR-like_sensor"/>
</dbReference>
<keyword evidence="2" id="KW-0805">Transcription regulation</keyword>
<evidence type="ECO:0000313" key="8">
    <source>
        <dbReference type="Proteomes" id="UP000275048"/>
    </source>
</evidence>
<dbReference type="Pfam" id="PF13377">
    <property type="entry name" value="Peripla_BP_3"/>
    <property type="match status" value="1"/>
</dbReference>
<name>A0A3M8AL23_9MICO</name>
<dbReference type="GO" id="GO:0000976">
    <property type="term" value="F:transcription cis-regulatory region binding"/>
    <property type="evidence" value="ECO:0007669"/>
    <property type="project" value="TreeGrafter"/>
</dbReference>
<keyword evidence="3" id="KW-0238">DNA-binding</keyword>
<feature type="domain" description="HTH lacI-type" evidence="6">
    <location>
        <begin position="31"/>
        <end position="85"/>
    </location>
</feature>
<dbReference type="InterPro" id="IPR028082">
    <property type="entry name" value="Peripla_BP_I"/>
</dbReference>
<proteinExistence type="predicted"/>
<evidence type="ECO:0000256" key="3">
    <source>
        <dbReference type="ARBA" id="ARBA00023125"/>
    </source>
</evidence>
<evidence type="ECO:0000256" key="2">
    <source>
        <dbReference type="ARBA" id="ARBA00023015"/>
    </source>
</evidence>
<dbReference type="Pfam" id="PF00356">
    <property type="entry name" value="LacI"/>
    <property type="match status" value="1"/>
</dbReference>
<reference evidence="7 8" key="1">
    <citation type="submission" date="2018-10" db="EMBL/GenBank/DDBJ databases">
        <title>Isolation, diversity and antibacterial activity of antinobacteria from the wheat rhizosphere soil.</title>
        <authorList>
            <person name="Sun T."/>
        </authorList>
    </citation>
    <scope>NUCLEOTIDE SEQUENCE [LARGE SCALE GENOMIC DNA]</scope>
    <source>
        <strain evidence="7 8">SJ-23</strain>
    </source>
</reference>
<organism evidence="7 8">
    <name type="scientific">Agromyces tardus</name>
    <dbReference type="NCBI Taxonomy" id="2583849"/>
    <lineage>
        <taxon>Bacteria</taxon>
        <taxon>Bacillati</taxon>
        <taxon>Actinomycetota</taxon>
        <taxon>Actinomycetes</taxon>
        <taxon>Micrococcales</taxon>
        <taxon>Microbacteriaceae</taxon>
        <taxon>Agromyces</taxon>
    </lineage>
</organism>
<evidence type="ECO:0000256" key="4">
    <source>
        <dbReference type="ARBA" id="ARBA00023163"/>
    </source>
</evidence>
<dbReference type="Gene3D" id="3.40.50.2300">
    <property type="match status" value="2"/>
</dbReference>
<dbReference type="PANTHER" id="PTHR30146:SF148">
    <property type="entry name" value="HTH-TYPE TRANSCRIPTIONAL REPRESSOR PURR-RELATED"/>
    <property type="match status" value="1"/>
</dbReference>
<dbReference type="SMART" id="SM00354">
    <property type="entry name" value="HTH_LACI"/>
    <property type="match status" value="1"/>
</dbReference>
<dbReference type="Gene3D" id="1.10.260.40">
    <property type="entry name" value="lambda repressor-like DNA-binding domains"/>
    <property type="match status" value="1"/>
</dbReference>
<dbReference type="CDD" id="cd06267">
    <property type="entry name" value="PBP1_LacI_sugar_binding-like"/>
    <property type="match status" value="1"/>
</dbReference>
<dbReference type="EMBL" id="RHHB01000002">
    <property type="protein sequence ID" value="RNB51926.1"/>
    <property type="molecule type" value="Genomic_DNA"/>
</dbReference>
<dbReference type="InterPro" id="IPR000843">
    <property type="entry name" value="HTH_LacI"/>
</dbReference>
<dbReference type="PROSITE" id="PS00356">
    <property type="entry name" value="HTH_LACI_1"/>
    <property type="match status" value="1"/>
</dbReference>
<evidence type="ECO:0000256" key="5">
    <source>
        <dbReference type="SAM" id="MobiDB-lite"/>
    </source>
</evidence>
<dbReference type="SUPFAM" id="SSF47413">
    <property type="entry name" value="lambda repressor-like DNA-binding domains"/>
    <property type="match status" value="1"/>
</dbReference>
<keyword evidence="4" id="KW-0804">Transcription</keyword>
<dbReference type="OrthoDB" id="3467214at2"/>